<name>L2GRP9_VAVCU</name>
<dbReference type="Proteomes" id="UP000011081">
    <property type="component" value="Unassembled WGS sequence"/>
</dbReference>
<dbReference type="RefSeq" id="XP_008075563.1">
    <property type="nucleotide sequence ID" value="XM_008077372.1"/>
</dbReference>
<dbReference type="HOGENOM" id="CLU_1090706_0_0_1"/>
<organism evidence="2 3">
    <name type="scientific">Vavraia culicis (isolate floridensis)</name>
    <name type="common">Microsporidian parasite</name>
    <dbReference type="NCBI Taxonomy" id="948595"/>
    <lineage>
        <taxon>Eukaryota</taxon>
        <taxon>Fungi</taxon>
        <taxon>Fungi incertae sedis</taxon>
        <taxon>Microsporidia</taxon>
        <taxon>Pleistophoridae</taxon>
        <taxon>Vavraia</taxon>
    </lineage>
</organism>
<gene>
    <name evidence="2" type="ORF">VCUG_02556</name>
</gene>
<feature type="transmembrane region" description="Helical" evidence="1">
    <location>
        <begin position="6"/>
        <end position="25"/>
    </location>
</feature>
<dbReference type="OrthoDB" id="10517700at2759"/>
<evidence type="ECO:0000256" key="1">
    <source>
        <dbReference type="SAM" id="Phobius"/>
    </source>
</evidence>
<feature type="transmembrane region" description="Helical" evidence="1">
    <location>
        <begin position="104"/>
        <end position="128"/>
    </location>
</feature>
<dbReference type="AlphaFoldDB" id="L2GRP9"/>
<keyword evidence="3" id="KW-1185">Reference proteome</keyword>
<keyword evidence="1" id="KW-1133">Transmembrane helix</keyword>
<sequence length="255" mass="28310">MRKNRIFAKSLVLSIVPCIIIAIFVNRIGDLSFVPFGGGILSLTRTLNLAVATIAIVLFGLAVHAWKIFSVPLTTVFAVSSLCAGLFVQCVSTQRSIAFLAIDGIHVFICSCLNVLDMCLLPGTYALVDINGIVPHVLRHRNSISGKSVRLCVITNVLTLFVVVTFVRRLWVLRHLLYLSVCSYLFYLCVNLVQKIFEYNFTLVCVGEKRKELADVNRGENMPSNTRFFKDIGMNEGYTGKINDNLVDRSVRGTA</sequence>
<keyword evidence="1" id="KW-0812">Transmembrane</keyword>
<reference evidence="3" key="1">
    <citation type="submission" date="2011-03" db="EMBL/GenBank/DDBJ databases">
        <title>The genome sequence of Vavraia culicis strain floridensis.</title>
        <authorList>
            <consortium name="The Broad Institute Genome Sequencing Platform"/>
            <person name="Cuomo C."/>
            <person name="Becnel J."/>
            <person name="Sanscrainte N."/>
            <person name="Young S.K."/>
            <person name="Zeng Q."/>
            <person name="Gargeya S."/>
            <person name="Fitzgerald M."/>
            <person name="Haas B."/>
            <person name="Abouelleil A."/>
            <person name="Alvarado L."/>
            <person name="Arachchi H.M."/>
            <person name="Berlin A."/>
            <person name="Chapman S.B."/>
            <person name="Gearin G."/>
            <person name="Goldberg J."/>
            <person name="Griggs A."/>
            <person name="Gujja S."/>
            <person name="Hansen M."/>
            <person name="Heiman D."/>
            <person name="Howarth C."/>
            <person name="Larimer J."/>
            <person name="Lui A."/>
            <person name="MacDonald P.J.P."/>
            <person name="McCowen C."/>
            <person name="Montmayeur A."/>
            <person name="Murphy C."/>
            <person name="Neiman D."/>
            <person name="Pearson M."/>
            <person name="Priest M."/>
            <person name="Roberts A."/>
            <person name="Saif S."/>
            <person name="Shea T."/>
            <person name="Sisk P."/>
            <person name="Stolte C."/>
            <person name="Sykes S."/>
            <person name="Wortman J."/>
            <person name="Nusbaum C."/>
            <person name="Birren B."/>
        </authorList>
    </citation>
    <scope>NUCLEOTIDE SEQUENCE [LARGE SCALE GENOMIC DNA]</scope>
    <source>
        <strain evidence="3">floridensis</strain>
    </source>
</reference>
<evidence type="ECO:0000313" key="3">
    <source>
        <dbReference type="Proteomes" id="UP000011081"/>
    </source>
</evidence>
<protein>
    <submittedName>
        <fullName evidence="2">Uncharacterized protein</fullName>
    </submittedName>
</protein>
<dbReference type="InParanoid" id="L2GRP9"/>
<accession>L2GRP9</accession>
<feature type="transmembrane region" description="Helical" evidence="1">
    <location>
        <begin position="46"/>
        <end position="66"/>
    </location>
</feature>
<proteinExistence type="predicted"/>
<dbReference type="EMBL" id="GL877478">
    <property type="protein sequence ID" value="ELA45948.1"/>
    <property type="molecule type" value="Genomic_DNA"/>
</dbReference>
<feature type="transmembrane region" description="Helical" evidence="1">
    <location>
        <begin position="176"/>
        <end position="193"/>
    </location>
</feature>
<feature type="transmembrane region" description="Helical" evidence="1">
    <location>
        <begin position="72"/>
        <end position="92"/>
    </location>
</feature>
<dbReference type="GeneID" id="19880417"/>
<evidence type="ECO:0000313" key="2">
    <source>
        <dbReference type="EMBL" id="ELA45948.1"/>
    </source>
</evidence>
<feature type="transmembrane region" description="Helical" evidence="1">
    <location>
        <begin position="148"/>
        <end position="167"/>
    </location>
</feature>
<keyword evidence="1" id="KW-0472">Membrane</keyword>
<dbReference type="VEuPathDB" id="MicrosporidiaDB:VCUG_02556"/>